<keyword evidence="2" id="KW-0178">Competence</keyword>
<evidence type="ECO:0000259" key="4">
    <source>
        <dbReference type="PROSITE" id="PS50234"/>
    </source>
</evidence>
<dbReference type="CDD" id="cd00198">
    <property type="entry name" value="vWFA"/>
    <property type="match status" value="1"/>
</dbReference>
<protein>
    <submittedName>
        <fullName evidence="5">Nitric oxide reductase</fullName>
    </submittedName>
</protein>
<keyword evidence="3" id="KW-0812">Transmembrane</keyword>
<comment type="subcellular location">
    <subcellularLocation>
        <location evidence="1">Cell surface</location>
    </subcellularLocation>
</comment>
<dbReference type="AlphaFoldDB" id="A0A511WY02"/>
<evidence type="ECO:0000256" key="3">
    <source>
        <dbReference type="SAM" id="Phobius"/>
    </source>
</evidence>
<comment type="caution">
    <text evidence="5">The sequence shown here is derived from an EMBL/GenBank/DDBJ whole genome shotgun (WGS) entry which is preliminary data.</text>
</comment>
<feature type="domain" description="VWFA" evidence="4">
    <location>
        <begin position="205"/>
        <end position="510"/>
    </location>
</feature>
<dbReference type="EMBL" id="BJYE01000004">
    <property type="protein sequence ID" value="GEN55990.1"/>
    <property type="molecule type" value="Genomic_DNA"/>
</dbReference>
<evidence type="ECO:0000256" key="1">
    <source>
        <dbReference type="ARBA" id="ARBA00004241"/>
    </source>
</evidence>
<dbReference type="SMART" id="SM00327">
    <property type="entry name" value="VWA"/>
    <property type="match status" value="1"/>
</dbReference>
<reference evidence="5 6" key="1">
    <citation type="submission" date="2019-07" db="EMBL/GenBank/DDBJ databases">
        <title>Whole genome shotgun sequence of Halolactibacillus alkaliphilus NBRC 103919.</title>
        <authorList>
            <person name="Hosoyama A."/>
            <person name="Uohara A."/>
            <person name="Ohji S."/>
            <person name="Ichikawa N."/>
        </authorList>
    </citation>
    <scope>NUCLEOTIDE SEQUENCE [LARGE SCALE GENOMIC DNA]</scope>
    <source>
        <strain evidence="5 6">NBRC 103919</strain>
    </source>
</reference>
<gene>
    <name evidence="5" type="primary">norD</name>
    <name evidence="5" type="ORF">HAL01_04540</name>
</gene>
<organism evidence="5 6">
    <name type="scientific">Halolactibacillus alkaliphilus</name>
    <dbReference type="NCBI Taxonomy" id="442899"/>
    <lineage>
        <taxon>Bacteria</taxon>
        <taxon>Bacillati</taxon>
        <taxon>Bacillota</taxon>
        <taxon>Bacilli</taxon>
        <taxon>Bacillales</taxon>
        <taxon>Bacillaceae</taxon>
        <taxon>Halolactibacillus</taxon>
    </lineage>
</organism>
<accession>A0A511WY02</accession>
<dbReference type="PROSITE" id="PS50234">
    <property type="entry name" value="VWFA"/>
    <property type="match status" value="1"/>
</dbReference>
<dbReference type="Proteomes" id="UP000321400">
    <property type="component" value="Unassembled WGS sequence"/>
</dbReference>
<dbReference type="STRING" id="442899.SAMN05720591_10542"/>
<dbReference type="GO" id="GO:0009986">
    <property type="term" value="C:cell surface"/>
    <property type="evidence" value="ECO:0007669"/>
    <property type="project" value="UniProtKB-SubCell"/>
</dbReference>
<evidence type="ECO:0000313" key="5">
    <source>
        <dbReference type="EMBL" id="GEN55990.1"/>
    </source>
</evidence>
<dbReference type="SUPFAM" id="SSF53300">
    <property type="entry name" value="vWA-like"/>
    <property type="match status" value="1"/>
</dbReference>
<sequence length="528" mass="58899">MKNQKGFTLIEIILAMGIGFMLMAVIWSILGLGVRSQSFTANEYEKQANMRYAIETINNRMRFFTVGFAVTEDDFKPSFNDTSGKLEGVAAPWNYIGLSPGKTHLVHYEYKENGYIMTDLTLPVDGLTLDLRFIKESSPQNDNLLTLFLNGYENHQQTFDIKTTIEALNALHLVDWGDGTHSGAAVALAYRTEETPEIDKRPVAAMSMVLDTSGSMNWRVNEKVNGNDNTDNPDEKSRISILRDSLKLMVNDLSEGENAYVSFVPFHTNANIPNSNLEKSSPDNSHGFSVIKQDNLEEWRSLIDNIKANGGTNTGDGIRRGYYQLLNFSNELSTYELETTQEVKNYMIILVDGVTTMASAEVSRTSSWFVGTTYYYNNNYFLGKDNITENWSSNPLLNNSLPGRRLGPSTVGNGAELDAKGTDYVNMVGERLVRAKNLPHGTKDLELEDNVFVIGFSGITEDLLSLKDIAKAVGIAVQSDDSDIINDFMENDRVFVARSAEDLEGVFKNISGYIMEDLWQVSGPKLQP</sequence>
<keyword evidence="3" id="KW-0472">Membrane</keyword>
<dbReference type="InterPro" id="IPR012902">
    <property type="entry name" value="N_methyl_site"/>
</dbReference>
<dbReference type="InterPro" id="IPR002035">
    <property type="entry name" value="VWF_A"/>
</dbReference>
<dbReference type="GO" id="GO:0030420">
    <property type="term" value="P:establishment of competence for transformation"/>
    <property type="evidence" value="ECO:0007669"/>
    <property type="project" value="UniProtKB-KW"/>
</dbReference>
<dbReference type="Pfam" id="PF07963">
    <property type="entry name" value="N_methyl"/>
    <property type="match status" value="1"/>
</dbReference>
<proteinExistence type="predicted"/>
<dbReference type="PROSITE" id="PS00409">
    <property type="entry name" value="PROKAR_NTER_METHYL"/>
    <property type="match status" value="1"/>
</dbReference>
<feature type="transmembrane region" description="Helical" evidence="3">
    <location>
        <begin position="12"/>
        <end position="34"/>
    </location>
</feature>
<evidence type="ECO:0000256" key="2">
    <source>
        <dbReference type="ARBA" id="ARBA00023287"/>
    </source>
</evidence>
<keyword evidence="6" id="KW-1185">Reference proteome</keyword>
<evidence type="ECO:0000313" key="6">
    <source>
        <dbReference type="Proteomes" id="UP000321400"/>
    </source>
</evidence>
<dbReference type="RefSeq" id="WP_170243619.1">
    <property type="nucleotide sequence ID" value="NZ_BJYE01000004.1"/>
</dbReference>
<dbReference type="Gene3D" id="3.40.50.410">
    <property type="entry name" value="von Willebrand factor, type A domain"/>
    <property type="match status" value="1"/>
</dbReference>
<keyword evidence="3" id="KW-1133">Transmembrane helix</keyword>
<name>A0A511WY02_9BACI</name>
<dbReference type="InterPro" id="IPR036465">
    <property type="entry name" value="vWFA_dom_sf"/>
</dbReference>